<accession>A0A315ECD9</accession>
<feature type="region of interest" description="Disordered" evidence="1">
    <location>
        <begin position="38"/>
        <end position="60"/>
    </location>
</feature>
<dbReference type="OrthoDB" id="8910960at2"/>
<evidence type="ECO:0000313" key="3">
    <source>
        <dbReference type="Proteomes" id="UP000250790"/>
    </source>
</evidence>
<reference evidence="2 3" key="1">
    <citation type="submission" date="2017-04" db="EMBL/GenBank/DDBJ databases">
        <title>Unexpected and diverse lifestyles within the genus Limnohabitans.</title>
        <authorList>
            <person name="Kasalicky V."/>
            <person name="Mehrshad M."/>
            <person name="Andrei S.-A."/>
            <person name="Salcher M."/>
            <person name="Kratochvilova H."/>
            <person name="Simek K."/>
            <person name="Ghai R."/>
        </authorList>
    </citation>
    <scope>NUCLEOTIDE SEQUENCE [LARGE SCALE GENOMIC DNA]</scope>
    <source>
        <strain evidence="2 3">II-B4</strain>
    </source>
</reference>
<dbReference type="Proteomes" id="UP000250790">
    <property type="component" value="Unassembled WGS sequence"/>
</dbReference>
<keyword evidence="3" id="KW-1185">Reference proteome</keyword>
<dbReference type="EMBL" id="NESN01000001">
    <property type="protein sequence ID" value="PUE55640.1"/>
    <property type="molecule type" value="Genomic_DNA"/>
</dbReference>
<sequence length="60" mass="6489">MSDDPRCCGTGTCIINAEGLCWCGQRWDGEKMCFMAEPAPAKSQSQNAEPSHQPSRAGQD</sequence>
<evidence type="ECO:0000313" key="2">
    <source>
        <dbReference type="EMBL" id="PUE55640.1"/>
    </source>
</evidence>
<protein>
    <submittedName>
        <fullName evidence="2">Uncharacterized protein</fullName>
    </submittedName>
</protein>
<name>A0A315ECD9_9BURK</name>
<gene>
    <name evidence="2" type="ORF">B9Z37_03605</name>
</gene>
<proteinExistence type="predicted"/>
<comment type="caution">
    <text evidence="2">The sequence shown here is derived from an EMBL/GenBank/DDBJ whole genome shotgun (WGS) entry which is preliminary data.</text>
</comment>
<dbReference type="RefSeq" id="WP_108311631.1">
    <property type="nucleotide sequence ID" value="NZ_NESN01000001.1"/>
</dbReference>
<evidence type="ECO:0000256" key="1">
    <source>
        <dbReference type="SAM" id="MobiDB-lite"/>
    </source>
</evidence>
<feature type="compositionally biased region" description="Polar residues" evidence="1">
    <location>
        <begin position="42"/>
        <end position="60"/>
    </location>
</feature>
<organism evidence="2 3">
    <name type="scientific">Limnohabitans parvus II-B4</name>
    <dbReference type="NCBI Taxonomy" id="1293052"/>
    <lineage>
        <taxon>Bacteria</taxon>
        <taxon>Pseudomonadati</taxon>
        <taxon>Pseudomonadota</taxon>
        <taxon>Betaproteobacteria</taxon>
        <taxon>Burkholderiales</taxon>
        <taxon>Comamonadaceae</taxon>
        <taxon>Limnohabitans</taxon>
    </lineage>
</organism>
<dbReference type="AlphaFoldDB" id="A0A315ECD9"/>